<dbReference type="RefSeq" id="WP_185273946.1">
    <property type="nucleotide sequence ID" value="NZ_CP055156.1"/>
</dbReference>
<organism evidence="2 3">
    <name type="scientific">Adhaeribacter swui</name>
    <dbReference type="NCBI Taxonomy" id="2086471"/>
    <lineage>
        <taxon>Bacteria</taxon>
        <taxon>Pseudomonadati</taxon>
        <taxon>Bacteroidota</taxon>
        <taxon>Cytophagia</taxon>
        <taxon>Cytophagales</taxon>
        <taxon>Hymenobacteraceae</taxon>
        <taxon>Adhaeribacter</taxon>
    </lineage>
</organism>
<dbReference type="InterPro" id="IPR036291">
    <property type="entry name" value="NAD(P)-bd_dom_sf"/>
</dbReference>
<evidence type="ECO:0000313" key="2">
    <source>
        <dbReference type="EMBL" id="QNF33094.1"/>
    </source>
</evidence>
<dbReference type="Proteomes" id="UP000515237">
    <property type="component" value="Chromosome"/>
</dbReference>
<proteinExistence type="predicted"/>
<keyword evidence="3" id="KW-1185">Reference proteome</keyword>
<gene>
    <name evidence="2" type="ORF">HUW51_10270</name>
</gene>
<dbReference type="PANTHER" id="PTHR43355">
    <property type="entry name" value="FLAVIN REDUCTASE (NADPH)"/>
    <property type="match status" value="1"/>
</dbReference>
<feature type="domain" description="NAD(P)-binding" evidence="1">
    <location>
        <begin position="11"/>
        <end position="201"/>
    </location>
</feature>
<dbReference type="InterPro" id="IPR016040">
    <property type="entry name" value="NAD(P)-bd_dom"/>
</dbReference>
<reference evidence="2 3" key="1">
    <citation type="journal article" date="2018" name="Int. J. Syst. Evol. Microbiol.">
        <title>Adhaeribacter swui sp. nov., isolated from wet mud.</title>
        <authorList>
            <person name="Kim D.U."/>
            <person name="Kim K.W."/>
            <person name="Kang M.S."/>
            <person name="Kim J.Y."/>
            <person name="Jang J.H."/>
            <person name="Kim M.K."/>
        </authorList>
    </citation>
    <scope>NUCLEOTIDE SEQUENCE [LARGE SCALE GENOMIC DNA]</scope>
    <source>
        <strain evidence="2 3">KCTC 52873</strain>
    </source>
</reference>
<protein>
    <submittedName>
        <fullName evidence="2">NAD(P)H-binding protein</fullName>
    </submittedName>
</protein>
<dbReference type="GO" id="GO:0004074">
    <property type="term" value="F:biliverdin reductase [NAD(P)H] activity"/>
    <property type="evidence" value="ECO:0007669"/>
    <property type="project" value="TreeGrafter"/>
</dbReference>
<dbReference type="Pfam" id="PF13460">
    <property type="entry name" value="NAD_binding_10"/>
    <property type="match status" value="1"/>
</dbReference>
<accession>A0A7G7G7G0</accession>
<dbReference type="GO" id="GO:0042602">
    <property type="term" value="F:riboflavin reductase (NADPH) activity"/>
    <property type="evidence" value="ECO:0007669"/>
    <property type="project" value="TreeGrafter"/>
</dbReference>
<evidence type="ECO:0000313" key="3">
    <source>
        <dbReference type="Proteomes" id="UP000515237"/>
    </source>
</evidence>
<dbReference type="AlphaFoldDB" id="A0A7G7G7G0"/>
<dbReference type="PANTHER" id="PTHR43355:SF2">
    <property type="entry name" value="FLAVIN REDUCTASE (NADPH)"/>
    <property type="match status" value="1"/>
</dbReference>
<dbReference type="SUPFAM" id="SSF51735">
    <property type="entry name" value="NAD(P)-binding Rossmann-fold domains"/>
    <property type="match status" value="1"/>
</dbReference>
<dbReference type="InterPro" id="IPR051606">
    <property type="entry name" value="Polyketide_Oxido-like"/>
</dbReference>
<dbReference type="EMBL" id="CP055156">
    <property type="protein sequence ID" value="QNF33094.1"/>
    <property type="molecule type" value="Genomic_DNA"/>
</dbReference>
<dbReference type="KEGG" id="aswu:HUW51_10270"/>
<sequence>MEIIKKIAVIGGTGKSGTYLVQELVDQGIPIKVLIRNRERFPVQSPLVEVVTGDVTVYEDLQALIAGTQAVISALGLGVPASEPTIFSQATKNIIRAMQQYQVCRYIVLTGLQVDAPWDKKGLQTKAATDWMYANFPRSTADRQREYQLLSASPIDWTLVRLPLIAQTNGRHKVKTSLEDCPGDQISAADLASFLVEQLTDNTYIKKSPFIANI</sequence>
<evidence type="ECO:0000259" key="1">
    <source>
        <dbReference type="Pfam" id="PF13460"/>
    </source>
</evidence>
<dbReference type="Gene3D" id="3.40.50.720">
    <property type="entry name" value="NAD(P)-binding Rossmann-like Domain"/>
    <property type="match status" value="1"/>
</dbReference>
<name>A0A7G7G7G0_9BACT</name>